<evidence type="ECO:0000313" key="2">
    <source>
        <dbReference type="Proteomes" id="UP000031838"/>
    </source>
</evidence>
<dbReference type="Proteomes" id="UP000031838">
    <property type="component" value="Chromosome 2"/>
</dbReference>
<dbReference type="AlphaFoldDB" id="A0A0B6RZI7"/>
<reference evidence="1 2" key="2">
    <citation type="journal article" date="2016" name="Appl. Microbiol. Biotechnol.">
        <title>Mutations improving production and secretion of extracellular lipase by Burkholderia glumae PG1.</title>
        <authorList>
            <person name="Knapp A."/>
            <person name="Voget S."/>
            <person name="Gao R."/>
            <person name="Zaburannyi N."/>
            <person name="Krysciak D."/>
            <person name="Breuer M."/>
            <person name="Hauer B."/>
            <person name="Streit W.R."/>
            <person name="Muller R."/>
            <person name="Daniel R."/>
            <person name="Jaeger K.E."/>
        </authorList>
    </citation>
    <scope>NUCLEOTIDE SEQUENCE [LARGE SCALE GENOMIC DNA]</scope>
    <source>
        <strain evidence="1 2">PG1</strain>
    </source>
</reference>
<accession>A0A0B6RZI7</accession>
<evidence type="ECO:0000313" key="1">
    <source>
        <dbReference type="EMBL" id="AJK50777.1"/>
    </source>
</evidence>
<dbReference type="EMBL" id="CP002581">
    <property type="protein sequence ID" value="AJK50777.1"/>
    <property type="molecule type" value="Genomic_DNA"/>
</dbReference>
<proteinExistence type="predicted"/>
<name>A0A0B6RZI7_BURPL</name>
<sequence>MRTVAAGLSRVSPSVPCSSSISSRRGPIAFRSRWPASVGETLRVVRVGRRIPRRVSSARIAWLGAERDNLDWPGREIATLGMLAASPGAVG</sequence>
<reference evidence="2" key="1">
    <citation type="submission" date="2011-03" db="EMBL/GenBank/DDBJ databases">
        <authorList>
            <person name="Voget S."/>
            <person name="Streit W.R."/>
            <person name="Jaeger K.E."/>
            <person name="Daniel R."/>
        </authorList>
    </citation>
    <scope>NUCLEOTIDE SEQUENCE [LARGE SCALE GENOMIC DNA]</scope>
    <source>
        <strain evidence="2">PG1</strain>
    </source>
</reference>
<organism evidence="1 2">
    <name type="scientific">Burkholderia plantarii</name>
    <dbReference type="NCBI Taxonomy" id="41899"/>
    <lineage>
        <taxon>Bacteria</taxon>
        <taxon>Pseudomonadati</taxon>
        <taxon>Pseudomonadota</taxon>
        <taxon>Betaproteobacteria</taxon>
        <taxon>Burkholderiales</taxon>
        <taxon>Burkholderiaceae</taxon>
        <taxon>Burkholderia</taxon>
    </lineage>
</organism>
<dbReference type="KEGG" id="bgp:BGL_2c27230"/>
<keyword evidence="2" id="KW-1185">Reference proteome</keyword>
<protein>
    <submittedName>
        <fullName evidence="1">Uncharacterized protein</fullName>
    </submittedName>
</protein>
<gene>
    <name evidence="1" type="ORF">BGL_2c27230</name>
</gene>
<dbReference type="HOGENOM" id="CLU_2421255_0_0_4"/>